<accession>A0ACC0H7X9</accession>
<organism evidence="1 2">
    <name type="scientific">Camellia lanceoleosa</name>
    <dbReference type="NCBI Taxonomy" id="1840588"/>
    <lineage>
        <taxon>Eukaryota</taxon>
        <taxon>Viridiplantae</taxon>
        <taxon>Streptophyta</taxon>
        <taxon>Embryophyta</taxon>
        <taxon>Tracheophyta</taxon>
        <taxon>Spermatophyta</taxon>
        <taxon>Magnoliopsida</taxon>
        <taxon>eudicotyledons</taxon>
        <taxon>Gunneridae</taxon>
        <taxon>Pentapetalae</taxon>
        <taxon>asterids</taxon>
        <taxon>Ericales</taxon>
        <taxon>Theaceae</taxon>
        <taxon>Camellia</taxon>
    </lineage>
</organism>
<protein>
    <submittedName>
        <fullName evidence="1">OBERON-like protein</fullName>
    </submittedName>
</protein>
<gene>
    <name evidence="1" type="ORF">LOK49_LG07G02736</name>
</gene>
<evidence type="ECO:0000313" key="2">
    <source>
        <dbReference type="Proteomes" id="UP001060215"/>
    </source>
</evidence>
<proteinExistence type="predicted"/>
<reference evidence="1 2" key="1">
    <citation type="journal article" date="2022" name="Plant J.">
        <title>Chromosome-level genome of Camellia lanceoleosa provides a valuable resource for understanding genome evolution and self-incompatibility.</title>
        <authorList>
            <person name="Gong W."/>
            <person name="Xiao S."/>
            <person name="Wang L."/>
            <person name="Liao Z."/>
            <person name="Chang Y."/>
            <person name="Mo W."/>
            <person name="Hu G."/>
            <person name="Li W."/>
            <person name="Zhao G."/>
            <person name="Zhu H."/>
            <person name="Hu X."/>
            <person name="Ji K."/>
            <person name="Xiang X."/>
            <person name="Song Q."/>
            <person name="Yuan D."/>
            <person name="Jin S."/>
            <person name="Zhang L."/>
        </authorList>
    </citation>
    <scope>NUCLEOTIDE SEQUENCE [LARGE SCALE GENOMIC DNA]</scope>
    <source>
        <strain evidence="1">SQ_2022a</strain>
    </source>
</reference>
<name>A0ACC0H7X9_9ERIC</name>
<sequence>MGMSSGSNSHYQPSPNMNPARQLPRAGGLHTSPLLASSNAPGSPDPLGPRSNYNQVREFPAESASSRETWPTADAIMANKLENARVETDLAKQPVIRRVSKSDNISLQDIARERVDLISEKMHSLLEEILEELKGRLHVILEGNGGSQHREEFFILQGLVQSRSDLTAKTLIRAHHTQLEILVTINTGIQAFLHPTISLSQTSLIEVFIYKRCRNTACQNELSVGDCACEICTNRKGFCNLCMSMNYHRLVRRFSTLIDPRNQNPNSTQFTISGKFERRNRNSIPLPHRTIPEPLGQDLDYVNVAHSHLVHSDWVKLDRLSSSLTPLRAKHILLKIQKDHVLSLEFFNWVETQNPSFLTLDSHSIILHILTKNRKFKSAESILKKIHQSCSIDFPSKLFESILNSYRVCDSSPRVFDSLFKTYAHMKKFRNATDAYCRMKDYGFVPNVESCNAYLSSLMNLNRGDIALAFH</sequence>
<comment type="caution">
    <text evidence="1">The sequence shown here is derived from an EMBL/GenBank/DDBJ whole genome shotgun (WGS) entry which is preliminary data.</text>
</comment>
<keyword evidence="2" id="KW-1185">Reference proteome</keyword>
<dbReference type="Proteomes" id="UP001060215">
    <property type="component" value="Chromosome 7"/>
</dbReference>
<evidence type="ECO:0000313" key="1">
    <source>
        <dbReference type="EMBL" id="KAI8009064.1"/>
    </source>
</evidence>
<dbReference type="EMBL" id="CM045764">
    <property type="protein sequence ID" value="KAI8009064.1"/>
    <property type="molecule type" value="Genomic_DNA"/>
</dbReference>